<dbReference type="RefSeq" id="WP_045797453.1">
    <property type="nucleotide sequence ID" value="NZ_LANP01000022.1"/>
</dbReference>
<gene>
    <name evidence="1" type="ORF">OCHUTO_0836</name>
</gene>
<protein>
    <submittedName>
        <fullName evidence="1">Uncharacterized protein</fullName>
    </submittedName>
</protein>
<accession>A0A0F3MIY1</accession>
<name>A0A0F3MIY1_9RICK</name>
<organism evidence="1 2">
    <name type="scientific">Orientia chuto str. Dubai</name>
    <dbReference type="NCBI Taxonomy" id="1359168"/>
    <lineage>
        <taxon>Bacteria</taxon>
        <taxon>Pseudomonadati</taxon>
        <taxon>Pseudomonadota</taxon>
        <taxon>Alphaproteobacteria</taxon>
        <taxon>Rickettsiales</taxon>
        <taxon>Rickettsiaceae</taxon>
        <taxon>Rickettsieae</taxon>
        <taxon>Orientia</taxon>
    </lineage>
</organism>
<sequence length="244" mass="26626">MFKLARKLFSRETHNCVSKAAYAFQDAKLLAHGVINDYNNLKNAMHDASKTDNTENHDTCSVSNFAKSVSQFAVPIGIQYVTANPNIAAAGGILFNLYNKDEGKALGQAFSDGVNCAYGGIKLSAAITKLGLFGCKAAVNAAIDYVYEQEPLDAEINKWKNCVENFTMHKVEDDNSSLNSFVSIERKENANETIAENDFSMLIDAAEIVNYNSLERDASSILLDTNNNVHLAGEDSIYCTALQA</sequence>
<evidence type="ECO:0000313" key="2">
    <source>
        <dbReference type="Proteomes" id="UP000033616"/>
    </source>
</evidence>
<dbReference type="OrthoDB" id="10000394at2"/>
<keyword evidence="2" id="KW-1185">Reference proteome</keyword>
<proteinExistence type="predicted"/>
<reference evidence="1 2" key="1">
    <citation type="submission" date="2015-02" db="EMBL/GenBank/DDBJ databases">
        <title>Genome Sequencing of Rickettsiales.</title>
        <authorList>
            <person name="Daugherty S.C."/>
            <person name="Su Q."/>
            <person name="Abolude K."/>
            <person name="Beier-Sexton M."/>
            <person name="Carlyon J.A."/>
            <person name="Carter R."/>
            <person name="Day N.P."/>
            <person name="Dumler S.J."/>
            <person name="Dyachenko V."/>
            <person name="Godinez A."/>
            <person name="Kurtti T.J."/>
            <person name="Lichay M."/>
            <person name="Mullins K.E."/>
            <person name="Ott S."/>
            <person name="Pappas-Brown V."/>
            <person name="Paris D.H."/>
            <person name="Patel P."/>
            <person name="Richards A.L."/>
            <person name="Sadzewicz L."/>
            <person name="Sears K."/>
            <person name="Seidman D."/>
            <person name="Sengamalay N."/>
            <person name="Stenos J."/>
            <person name="Tallon L.J."/>
            <person name="Vincent G."/>
            <person name="Fraser C.M."/>
            <person name="Munderloh U."/>
            <person name="Dunning-Hotopp J.C."/>
        </authorList>
    </citation>
    <scope>NUCLEOTIDE SEQUENCE [LARGE SCALE GENOMIC DNA]</scope>
    <source>
        <strain evidence="1 2">Fuller</strain>
    </source>
</reference>
<dbReference type="Proteomes" id="UP000033616">
    <property type="component" value="Unassembled WGS sequence"/>
</dbReference>
<dbReference type="AlphaFoldDB" id="A0A0F3MIY1"/>
<evidence type="ECO:0000313" key="1">
    <source>
        <dbReference type="EMBL" id="KJV55442.1"/>
    </source>
</evidence>
<comment type="caution">
    <text evidence="1">The sequence shown here is derived from an EMBL/GenBank/DDBJ whole genome shotgun (WGS) entry which is preliminary data.</text>
</comment>
<dbReference type="EMBL" id="LANP01000022">
    <property type="protein sequence ID" value="KJV55442.1"/>
    <property type="molecule type" value="Genomic_DNA"/>
</dbReference>
<dbReference type="PATRIC" id="fig|1359168.3.peg.565"/>